<dbReference type="PANTHER" id="PTHR11246:SF5">
    <property type="entry name" value="PRE-MRNA-SPLICING FACTOR SYF1"/>
    <property type="match status" value="1"/>
</dbReference>
<dbReference type="Gene3D" id="3.40.1340.10">
    <property type="entry name" value="RNA polymerase, Rpb5, N-terminal domain"/>
    <property type="match status" value="1"/>
</dbReference>
<dbReference type="GO" id="GO:0000349">
    <property type="term" value="P:generation of catalytic spliceosome for first transesterification step"/>
    <property type="evidence" value="ECO:0007669"/>
    <property type="project" value="TreeGrafter"/>
</dbReference>
<feature type="region of interest" description="Disordered" evidence="9">
    <location>
        <begin position="780"/>
        <end position="801"/>
    </location>
</feature>
<dbReference type="InterPro" id="IPR003107">
    <property type="entry name" value="HAT"/>
</dbReference>
<evidence type="ECO:0000256" key="2">
    <source>
        <dbReference type="ARBA" id="ARBA00008644"/>
    </source>
</evidence>
<dbReference type="PANTHER" id="PTHR11246">
    <property type="entry name" value="PRE-MRNA SPLICING FACTOR"/>
    <property type="match status" value="1"/>
</dbReference>
<evidence type="ECO:0000256" key="6">
    <source>
        <dbReference type="ARBA" id="ARBA00023187"/>
    </source>
</evidence>
<feature type="domain" description="Pre-mRNA-splicing factor Syf1-like N-terminal HAT-repeats" evidence="14">
    <location>
        <begin position="28"/>
        <end position="186"/>
    </location>
</feature>
<dbReference type="InterPro" id="IPR056350">
    <property type="entry name" value="HAT_Syf1_central"/>
</dbReference>
<dbReference type="SMART" id="SM00386">
    <property type="entry name" value="HAT"/>
    <property type="match status" value="13"/>
</dbReference>
<dbReference type="InterPro" id="IPR055430">
    <property type="entry name" value="HAT_Syf1_CNRKL1_C"/>
</dbReference>
<evidence type="ECO:0000313" key="16">
    <source>
        <dbReference type="Proteomes" id="UP000239649"/>
    </source>
</evidence>
<dbReference type="FunFam" id="1.25.40.10:FF:000137">
    <property type="entry name" value="Pre-mRNA-splicing factor syf1"/>
    <property type="match status" value="1"/>
</dbReference>
<reference evidence="15 16" key="1">
    <citation type="journal article" date="2018" name="Plant J.">
        <title>Genome sequences of Chlorella sorokiniana UTEX 1602 and Micractinium conductrix SAG 241.80: implications to maltose excretion by a green alga.</title>
        <authorList>
            <person name="Arriola M.B."/>
            <person name="Velmurugan N."/>
            <person name="Zhang Y."/>
            <person name="Plunkett M.H."/>
            <person name="Hondzo H."/>
            <person name="Barney B.M."/>
        </authorList>
    </citation>
    <scope>NUCLEOTIDE SEQUENCE [LARGE SCALE GENOMIC DNA]</scope>
    <source>
        <strain evidence="15 16">SAG 241.80</strain>
    </source>
</reference>
<keyword evidence="16" id="KW-1185">Reference proteome</keyword>
<feature type="domain" description="Pre-mRNA-splicing factor SYF1 central HAT repeats" evidence="12">
    <location>
        <begin position="190"/>
        <end position="408"/>
    </location>
</feature>
<dbReference type="Pfam" id="PF01191">
    <property type="entry name" value="RNA_pol_Rpb5_C"/>
    <property type="match status" value="1"/>
</dbReference>
<feature type="domain" description="RNA polymerase subunit H/Rpb5 C-terminal" evidence="10">
    <location>
        <begin position="1010"/>
        <end position="1082"/>
    </location>
</feature>
<keyword evidence="5" id="KW-0677">Repeat</keyword>
<dbReference type="InterPro" id="IPR035913">
    <property type="entry name" value="RPB5-like_sf"/>
</dbReference>
<evidence type="ECO:0000256" key="3">
    <source>
        <dbReference type="ARBA" id="ARBA00022664"/>
    </source>
</evidence>
<comment type="caution">
    <text evidence="15">The sequence shown here is derived from an EMBL/GenBank/DDBJ whole genome shotgun (WGS) entry which is preliminary data.</text>
</comment>
<dbReference type="OrthoDB" id="10067343at2759"/>
<feature type="domain" description="Pre-mRNA-splicing factor Syf1/CRNKL1-like C-terminal HAT-repeats" evidence="13">
    <location>
        <begin position="411"/>
        <end position="807"/>
    </location>
</feature>
<dbReference type="EMBL" id="LHPF02000011">
    <property type="protein sequence ID" value="PSC72105.1"/>
    <property type="molecule type" value="Genomic_DNA"/>
</dbReference>
<dbReference type="FunFam" id="1.25.40.10:FF:000680">
    <property type="entry name" value="Pre-mRNA-splicing factor SYF1"/>
    <property type="match status" value="1"/>
</dbReference>
<evidence type="ECO:0000256" key="4">
    <source>
        <dbReference type="ARBA" id="ARBA00022728"/>
    </source>
</evidence>
<dbReference type="SUPFAM" id="SSF55287">
    <property type="entry name" value="RPB5-like RNA polymerase subunit"/>
    <property type="match status" value="1"/>
</dbReference>
<dbReference type="GO" id="GO:0055029">
    <property type="term" value="C:nuclear DNA-directed RNA polymerase complex"/>
    <property type="evidence" value="ECO:0007669"/>
    <property type="project" value="UniProtKB-ARBA"/>
</dbReference>
<dbReference type="HAMAP" id="MF_00025">
    <property type="entry name" value="RNApol_Rpo5_RPB5"/>
    <property type="match status" value="1"/>
</dbReference>
<dbReference type="GO" id="GO:0003899">
    <property type="term" value="F:DNA-directed RNA polymerase activity"/>
    <property type="evidence" value="ECO:0007669"/>
    <property type="project" value="InterPro"/>
</dbReference>
<evidence type="ECO:0000256" key="9">
    <source>
        <dbReference type="SAM" id="MobiDB-lite"/>
    </source>
</evidence>
<evidence type="ECO:0000256" key="7">
    <source>
        <dbReference type="ARBA" id="ARBA00023242"/>
    </source>
</evidence>
<comment type="similarity">
    <text evidence="2">Belongs to the crooked-neck family.</text>
</comment>
<dbReference type="Pfam" id="PF23220">
    <property type="entry name" value="HAT_Syf1_M"/>
    <property type="match status" value="1"/>
</dbReference>
<dbReference type="InterPro" id="IPR011990">
    <property type="entry name" value="TPR-like_helical_dom_sf"/>
</dbReference>
<keyword evidence="4" id="KW-0747">Spliceosome</keyword>
<evidence type="ECO:0000256" key="5">
    <source>
        <dbReference type="ARBA" id="ARBA00022737"/>
    </source>
</evidence>
<dbReference type="InterPro" id="IPR000783">
    <property type="entry name" value="RNA_pol_subH/Rpb5_C"/>
</dbReference>
<feature type="compositionally biased region" description="Low complexity" evidence="9">
    <location>
        <begin position="846"/>
        <end position="855"/>
    </location>
</feature>
<feature type="region of interest" description="Disordered" evidence="9">
    <location>
        <begin position="834"/>
        <end position="881"/>
    </location>
</feature>
<evidence type="ECO:0000313" key="15">
    <source>
        <dbReference type="EMBL" id="PSC72105.1"/>
    </source>
</evidence>
<sequence length="1083" mass="123545">MAAANGPAAAAAGNGSDDALAALLPDADDLLYEEELLRNPYALRMWLRYLDARKGANPRKRYLLFERAVNALPGSYKLWHAYLSERLLAVRGLAPNHPSVEALNNTFERAMVSMHKMPRIWIMYLEFVLGQAYITRTRRLFDRALTSLPVTQHERIWPLYLRFIGQPGIPMETAVRVYRRYLKLEPTHSEEFIAYLKIKQLWGEAARRLAGVVNDEAFRSLEGKSKHQLWLELCDLVTKHPNEVKEMKVEAILRSGIRRFTDEVGRLWTSLADYFIRRGMFERARDVYEEGLTSVMTVRDFSLVYDALTQFEESLISAKMEQAADEEEPPALEEEDDGEDFLLKDAGDDLDMRLARLEHLMERRPELLSSVMLRQNPHNVHEWHKRAKLFNANPTKQILCYTEAVKTVDADKAVGKPHTLWVAFAKLYERHGDLPNARVIFEKAVQARYKFVDDLATVWCEWAEMELRHKNFKRALDIMRRATAAPPRPRTREEEAGLPVQDRLYRSLKLWSFYVDLEESLGTLESTKAVYESILDLRIATPQIVLNYATFMTENKFFEEAFRVYERGISLFKYPHVKDIWTTYLTQFVARYGGKKVERARDMFRQAIDEAPADQCRPLFLAFAKYEEDHGLARNAMQIYDQAVKKCPEKERLGLYEIYVARASEFFGIGKVREVYESAIEAQPPFALTDADTRTLCMRYAALERRLGEVDRARAIFVHAASLAHPRTEREFWAEWTAFEVKHGNEDTFREMLRIKRSVAAAFSQAHFNTTIIDAAAVSAAPDSGGAAPAAGDKRKREGDDMAALEAAVTGAAAAPPALEPGTRVKGFVSAGIIQQGNDGGEDEAAAAPAAPANPEELDLAEEEEEEAEEAGVEGEGDGVQLEQRAVPDEVFGALKKQKTEAGYLITDEERDASREQFMDKFGPDIRREDLTIMASKMDDPTEQIFVFFPDEPKVGVKTIKLLAERMRNEGVQRAVMVTQANMTPFAKQCLSEMAPKYYIELFQEAELLVNITKHTLVPQHRILTRDEKQTLLDRYKVKDTQLPRIQFNDPVARYFGLQRGGVVRIVRPSETAGRYVTYRLCV</sequence>
<dbReference type="Gene3D" id="1.25.40.430">
    <property type="match status" value="1"/>
</dbReference>
<dbReference type="InterPro" id="IPR005571">
    <property type="entry name" value="RNA_pol_Rpb5_N"/>
</dbReference>
<dbReference type="InterPro" id="IPR014381">
    <property type="entry name" value="Arch_Rpo5/euc_Rpb5"/>
</dbReference>
<dbReference type="Pfam" id="PF23231">
    <property type="entry name" value="HAT_Syf1_CNRKL1_C"/>
    <property type="match status" value="1"/>
</dbReference>
<comment type="subcellular location">
    <subcellularLocation>
        <location evidence="1">Nucleus</location>
    </subcellularLocation>
</comment>
<dbReference type="FunFam" id="1.25.40.10:FF:000182">
    <property type="entry name" value="Pre-mRNA-splicing factor SYF1"/>
    <property type="match status" value="1"/>
</dbReference>
<dbReference type="FunFam" id="3.40.1340.10:FF:000001">
    <property type="entry name" value="DNA-directed RNA polymerases I, II, and III subunit RPABC1"/>
    <property type="match status" value="1"/>
</dbReference>
<dbReference type="SUPFAM" id="SSF48452">
    <property type="entry name" value="TPR-like"/>
    <property type="match status" value="6"/>
</dbReference>
<evidence type="ECO:0000259" key="13">
    <source>
        <dbReference type="Pfam" id="PF23231"/>
    </source>
</evidence>
<protein>
    <submittedName>
        <fullName evidence="15">Pre-mRNA-splicing factor SYF1</fullName>
    </submittedName>
</protein>
<comment type="similarity">
    <text evidence="8">Belongs to the archaeal Rpo5/eukaryotic RPB5 RNA polymerase subunit family.</text>
</comment>
<evidence type="ECO:0000259" key="12">
    <source>
        <dbReference type="Pfam" id="PF23220"/>
    </source>
</evidence>
<dbReference type="Pfam" id="PF23233">
    <property type="entry name" value="HAT_Syf1_CNRKL1_N"/>
    <property type="match status" value="1"/>
</dbReference>
<evidence type="ECO:0000259" key="14">
    <source>
        <dbReference type="Pfam" id="PF23233"/>
    </source>
</evidence>
<feature type="domain" description="RNA polymerase Rpb5 N-terminal" evidence="11">
    <location>
        <begin position="903"/>
        <end position="967"/>
    </location>
</feature>
<evidence type="ECO:0000256" key="1">
    <source>
        <dbReference type="ARBA" id="ARBA00004123"/>
    </source>
</evidence>
<accession>A0A2P6VDE0</accession>
<feature type="compositionally biased region" description="Acidic residues" evidence="9">
    <location>
        <begin position="856"/>
        <end position="877"/>
    </location>
</feature>
<dbReference type="Pfam" id="PF03871">
    <property type="entry name" value="RNA_pol_Rpb5_N"/>
    <property type="match status" value="1"/>
</dbReference>
<keyword evidence="6" id="KW-0508">mRNA splicing</keyword>
<dbReference type="SUPFAM" id="SSF53036">
    <property type="entry name" value="Eukaryotic RPB5 N-terminal domain"/>
    <property type="match status" value="1"/>
</dbReference>
<feature type="compositionally biased region" description="Low complexity" evidence="9">
    <location>
        <begin position="780"/>
        <end position="791"/>
    </location>
</feature>
<dbReference type="GO" id="GO:0071014">
    <property type="term" value="C:post-mRNA release spliceosomal complex"/>
    <property type="evidence" value="ECO:0007669"/>
    <property type="project" value="TreeGrafter"/>
</dbReference>
<dbReference type="AlphaFoldDB" id="A0A2P6VDE0"/>
<dbReference type="InterPro" id="IPR045075">
    <property type="entry name" value="Syf1-like"/>
</dbReference>
<keyword evidence="3" id="KW-0507">mRNA processing</keyword>
<dbReference type="GO" id="GO:0006351">
    <property type="term" value="P:DNA-templated transcription"/>
    <property type="evidence" value="ECO:0007669"/>
    <property type="project" value="InterPro"/>
</dbReference>
<dbReference type="Gene3D" id="3.90.940.20">
    <property type="entry name" value="RPB5-like RNA polymerase subunit"/>
    <property type="match status" value="1"/>
</dbReference>
<dbReference type="InterPro" id="IPR055433">
    <property type="entry name" value="HAT_Syf1-like_N"/>
</dbReference>
<name>A0A2P6VDE0_9CHLO</name>
<dbReference type="FunFam" id="1.25.40.10:FF:000023">
    <property type="entry name" value="Pre-mRNA-splicing factor SYF1"/>
    <property type="match status" value="1"/>
</dbReference>
<dbReference type="STRING" id="554055.A0A2P6VDE0"/>
<gene>
    <name evidence="15" type="ORF">C2E20_4424</name>
</gene>
<evidence type="ECO:0000259" key="10">
    <source>
        <dbReference type="Pfam" id="PF01191"/>
    </source>
</evidence>
<dbReference type="Proteomes" id="UP000239649">
    <property type="component" value="Unassembled WGS sequence"/>
</dbReference>
<dbReference type="GO" id="GO:0003677">
    <property type="term" value="F:DNA binding"/>
    <property type="evidence" value="ECO:0007669"/>
    <property type="project" value="InterPro"/>
</dbReference>
<dbReference type="InterPro" id="IPR036710">
    <property type="entry name" value="RNA_pol_Rpb5_N_sf"/>
</dbReference>
<dbReference type="Gene3D" id="1.25.40.10">
    <property type="entry name" value="Tetratricopeptide repeat domain"/>
    <property type="match status" value="3"/>
</dbReference>
<evidence type="ECO:0000259" key="11">
    <source>
        <dbReference type="Pfam" id="PF03871"/>
    </source>
</evidence>
<evidence type="ECO:0000256" key="8">
    <source>
        <dbReference type="ARBA" id="ARBA00025765"/>
    </source>
</evidence>
<dbReference type="GO" id="GO:0000974">
    <property type="term" value="C:Prp19 complex"/>
    <property type="evidence" value="ECO:0007669"/>
    <property type="project" value="TreeGrafter"/>
</dbReference>
<dbReference type="GO" id="GO:0071007">
    <property type="term" value="C:U2-type catalytic step 2 spliceosome"/>
    <property type="evidence" value="ECO:0007669"/>
    <property type="project" value="TreeGrafter"/>
</dbReference>
<keyword evidence="7" id="KW-0539">Nucleus</keyword>
<organism evidence="15 16">
    <name type="scientific">Micractinium conductrix</name>
    <dbReference type="NCBI Taxonomy" id="554055"/>
    <lineage>
        <taxon>Eukaryota</taxon>
        <taxon>Viridiplantae</taxon>
        <taxon>Chlorophyta</taxon>
        <taxon>core chlorophytes</taxon>
        <taxon>Trebouxiophyceae</taxon>
        <taxon>Chlorellales</taxon>
        <taxon>Chlorellaceae</taxon>
        <taxon>Chlorella clade</taxon>
        <taxon>Micractinium</taxon>
    </lineage>
</organism>
<proteinExistence type="inferred from homology"/>
<dbReference type="FunFam" id="3.90.940.20:FF:000001">
    <property type="entry name" value="DNA-directed RNA polymerases I, II, and III subunit RPABC1"/>
    <property type="match status" value="1"/>
</dbReference>